<organism evidence="1 2">
    <name type="scientific">Nocardia huaxiensis</name>
    <dbReference type="NCBI Taxonomy" id="2755382"/>
    <lineage>
        <taxon>Bacteria</taxon>
        <taxon>Bacillati</taxon>
        <taxon>Actinomycetota</taxon>
        <taxon>Actinomycetes</taxon>
        <taxon>Mycobacteriales</taxon>
        <taxon>Nocardiaceae</taxon>
        <taxon>Nocardia</taxon>
    </lineage>
</organism>
<reference evidence="1 2" key="1">
    <citation type="submission" date="2020-07" db="EMBL/GenBank/DDBJ databases">
        <authorList>
            <person name="Zhuang K."/>
            <person name="Ran Y."/>
        </authorList>
    </citation>
    <scope>NUCLEOTIDE SEQUENCE [LARGE SCALE GENOMIC DNA]</scope>
    <source>
        <strain evidence="1 2">WCH-YHL-001</strain>
    </source>
</reference>
<accession>A0A7D6ZMM1</accession>
<dbReference type="EMBL" id="CP059399">
    <property type="protein sequence ID" value="QLY33300.1"/>
    <property type="molecule type" value="Genomic_DNA"/>
</dbReference>
<keyword evidence="2" id="KW-1185">Reference proteome</keyword>
<dbReference type="KEGG" id="nhu:H0264_14615"/>
<dbReference type="AlphaFoldDB" id="A0A7D6ZMM1"/>
<evidence type="ECO:0000313" key="2">
    <source>
        <dbReference type="Proteomes" id="UP000515512"/>
    </source>
</evidence>
<name>A0A7D6ZMM1_9NOCA</name>
<protein>
    <submittedName>
        <fullName evidence="1">Uncharacterized protein</fullName>
    </submittedName>
</protein>
<evidence type="ECO:0000313" key="1">
    <source>
        <dbReference type="EMBL" id="QLY33300.1"/>
    </source>
</evidence>
<dbReference type="Proteomes" id="UP000515512">
    <property type="component" value="Chromosome"/>
</dbReference>
<gene>
    <name evidence="1" type="ORF">H0264_14615</name>
</gene>
<sequence>MATSTTAAEVINHFTALGTKTQSELDRWIARPSREHVAETVLAHVTRTPYIIAADDIATLRTAHPLGEIRPEQAYRIPGIKNWYPAYAFTHLFHQMLEEHGKVFTWNEFRDWAQAPKVRDRLWEPAQEQIRTVVRNGADAAVAHAAMQWRIGIFYYSFLRELYVIARFREHGLAMLCHPLADALFRADTWCNNVIVELYIPNPTFKTVTAGRKFKTRTYFADQPQFDVVELTMPAQHSFGELHVPAPETIEHAAARIQTALHRSHAA</sequence>
<proteinExistence type="predicted"/>
<dbReference type="RefSeq" id="WP_181584464.1">
    <property type="nucleotide sequence ID" value="NZ_CP059399.1"/>
</dbReference>